<dbReference type="OrthoDB" id="7432315at2"/>
<keyword evidence="5 8" id="KW-0812">Transmembrane</keyword>
<dbReference type="PANTHER" id="PTHR33908:SF11">
    <property type="entry name" value="MEMBRANE PROTEIN"/>
    <property type="match status" value="1"/>
</dbReference>
<evidence type="ECO:0000313" key="10">
    <source>
        <dbReference type="EMBL" id="OHT18216.1"/>
    </source>
</evidence>
<keyword evidence="11" id="KW-1185">Reference proteome</keyword>
<keyword evidence="4 10" id="KW-0808">Transferase</keyword>
<dbReference type="GO" id="GO:0016763">
    <property type="term" value="F:pentosyltransferase activity"/>
    <property type="evidence" value="ECO:0007669"/>
    <property type="project" value="TreeGrafter"/>
</dbReference>
<accession>A0A1S1H9A3</accession>
<evidence type="ECO:0000256" key="6">
    <source>
        <dbReference type="ARBA" id="ARBA00022989"/>
    </source>
</evidence>
<organism evidence="10 11">
    <name type="scientific">Edaphosphingomonas haloaromaticamans</name>
    <dbReference type="NCBI Taxonomy" id="653954"/>
    <lineage>
        <taxon>Bacteria</taxon>
        <taxon>Pseudomonadati</taxon>
        <taxon>Pseudomonadota</taxon>
        <taxon>Alphaproteobacteria</taxon>
        <taxon>Sphingomonadales</taxon>
        <taxon>Rhizorhabdaceae</taxon>
        <taxon>Edaphosphingomonas</taxon>
    </lineage>
</organism>
<dbReference type="GO" id="GO:0009103">
    <property type="term" value="P:lipopolysaccharide biosynthetic process"/>
    <property type="evidence" value="ECO:0007669"/>
    <property type="project" value="UniProtKB-ARBA"/>
</dbReference>
<feature type="transmembrane region" description="Helical" evidence="8">
    <location>
        <begin position="284"/>
        <end position="308"/>
    </location>
</feature>
<feature type="transmembrane region" description="Helical" evidence="8">
    <location>
        <begin position="69"/>
        <end position="87"/>
    </location>
</feature>
<keyword evidence="3 10" id="KW-0328">Glycosyltransferase</keyword>
<evidence type="ECO:0000256" key="4">
    <source>
        <dbReference type="ARBA" id="ARBA00022679"/>
    </source>
</evidence>
<evidence type="ECO:0000256" key="1">
    <source>
        <dbReference type="ARBA" id="ARBA00004651"/>
    </source>
</evidence>
<feature type="transmembrane region" description="Helical" evidence="8">
    <location>
        <begin position="107"/>
        <end position="128"/>
    </location>
</feature>
<sequence>MRIGRARFSPAGILLFLILLLALALRLHGLGFGLPALYDPDEPLFVVSALKLLRDQTLNPGWFGHPGTTTIYALAIIDMLVFAAGSLTGRLADTHAFATAIYTDPSIVVLPGRLFIALCGVGCVWLTFLIGRRLFGDRAGLLAALLLAVDPLHVQWSQVIRTDIQATLFMLACVLASIEVARHGRLGDYLWAGLWVGLGTATKWPAATIIACLVGAALLRMRSDPANARQAAGRLAIGLAASLAALLIVSPYILIDHQTVLANLGREARPQHLGATGGGLLFNLGWYVVGPMREAIGIVGLALAAIGIGVAARRPVALATIIPAFLVFLLAISGESLIWARWILPLLPFLSLFAAVAIVAVADRLAPGLGRRGAVAVQLLQAAALALPMLAAARAEAAERINDTRTQAAAWARAHIPRSDRIVLEHLAFDMLGDGWSFLFPGGDVGCIDGNKVLAGQVRYADVERWRNGRSILDLGTIDPARIAACWGDYAIISHLDRYQREPDRYRAELATYRRFLDGGTTVAMFRPAPGRSGGPEVRIVRLGPLAGPVGDAPKR</sequence>
<dbReference type="EMBL" id="MIPT01000001">
    <property type="protein sequence ID" value="OHT18216.1"/>
    <property type="molecule type" value="Genomic_DNA"/>
</dbReference>
<dbReference type="Proteomes" id="UP000179467">
    <property type="component" value="Unassembled WGS sequence"/>
</dbReference>
<evidence type="ECO:0000313" key="11">
    <source>
        <dbReference type="Proteomes" id="UP000179467"/>
    </source>
</evidence>
<feature type="transmembrane region" description="Helical" evidence="8">
    <location>
        <begin position="315"/>
        <end position="333"/>
    </location>
</feature>
<dbReference type="InterPro" id="IPR050297">
    <property type="entry name" value="LipidA_mod_glycosyltrf_83"/>
</dbReference>
<feature type="transmembrane region" description="Helical" evidence="8">
    <location>
        <begin position="231"/>
        <end position="255"/>
    </location>
</feature>
<proteinExistence type="predicted"/>
<evidence type="ECO:0000256" key="8">
    <source>
        <dbReference type="SAM" id="Phobius"/>
    </source>
</evidence>
<keyword evidence="2" id="KW-1003">Cell membrane</keyword>
<comment type="caution">
    <text evidence="10">The sequence shown here is derived from an EMBL/GenBank/DDBJ whole genome shotgun (WGS) entry which is preliminary data.</text>
</comment>
<feature type="domain" description="Glycosyltransferase RgtA/B/C/D-like" evidence="9">
    <location>
        <begin position="111"/>
        <end position="253"/>
    </location>
</feature>
<keyword evidence="6 8" id="KW-1133">Transmembrane helix</keyword>
<evidence type="ECO:0000256" key="5">
    <source>
        <dbReference type="ARBA" id="ARBA00022692"/>
    </source>
</evidence>
<dbReference type="AlphaFoldDB" id="A0A1S1H9A3"/>
<evidence type="ECO:0000256" key="3">
    <source>
        <dbReference type="ARBA" id="ARBA00022676"/>
    </source>
</evidence>
<evidence type="ECO:0000259" key="9">
    <source>
        <dbReference type="Pfam" id="PF13231"/>
    </source>
</evidence>
<dbReference type="Pfam" id="PF13231">
    <property type="entry name" value="PMT_2"/>
    <property type="match status" value="1"/>
</dbReference>
<evidence type="ECO:0000256" key="2">
    <source>
        <dbReference type="ARBA" id="ARBA00022475"/>
    </source>
</evidence>
<dbReference type="RefSeq" id="WP_070931753.1">
    <property type="nucleotide sequence ID" value="NZ_MIPT01000001.1"/>
</dbReference>
<protein>
    <submittedName>
        <fullName evidence="10">Dolichyl-phosphate-mannose-protein mannosyltransferase</fullName>
    </submittedName>
</protein>
<feature type="transmembrane region" description="Helical" evidence="8">
    <location>
        <begin position="201"/>
        <end position="219"/>
    </location>
</feature>
<reference evidence="10 11" key="1">
    <citation type="submission" date="2016-09" db="EMBL/GenBank/DDBJ databases">
        <title>Metabolic pathway, cell adaptation mechanisms and a novel monoxygenase revealed through proteogenomic-transcription analysis of a Sphingomonas haloaromaticamans strain degrading the fungicide ortho-phenylphenol.</title>
        <authorList>
            <person name="Perruchon C."/>
            <person name="Papadopoulou E.S."/>
            <person name="Rousidou C."/>
            <person name="Vasileiadis S."/>
            <person name="Tanou G."/>
            <person name="Amoutzias G."/>
            <person name="Molassiotis A."/>
            <person name="Karpouzas D.G."/>
        </authorList>
    </citation>
    <scope>NUCLEOTIDE SEQUENCE [LARGE SCALE GENOMIC DNA]</scope>
    <source>
        <strain evidence="10 11">P3</strain>
    </source>
</reference>
<evidence type="ECO:0000256" key="7">
    <source>
        <dbReference type="ARBA" id="ARBA00023136"/>
    </source>
</evidence>
<name>A0A1S1H9A3_9SPHN</name>
<feature type="transmembrane region" description="Helical" evidence="8">
    <location>
        <begin position="339"/>
        <end position="362"/>
    </location>
</feature>
<dbReference type="PANTHER" id="PTHR33908">
    <property type="entry name" value="MANNOSYLTRANSFERASE YKCB-RELATED"/>
    <property type="match status" value="1"/>
</dbReference>
<keyword evidence="7 8" id="KW-0472">Membrane</keyword>
<gene>
    <name evidence="10" type="ORF">BHE75_00185</name>
</gene>
<dbReference type="GO" id="GO:0005886">
    <property type="term" value="C:plasma membrane"/>
    <property type="evidence" value="ECO:0007669"/>
    <property type="project" value="UniProtKB-SubCell"/>
</dbReference>
<dbReference type="InterPro" id="IPR038731">
    <property type="entry name" value="RgtA/B/C-like"/>
</dbReference>
<comment type="subcellular location">
    <subcellularLocation>
        <location evidence="1">Cell membrane</location>
        <topology evidence="1">Multi-pass membrane protein</topology>
    </subcellularLocation>
</comment>